<dbReference type="OrthoDB" id="6125380at2759"/>
<dbReference type="Pfam" id="PF18738">
    <property type="entry name" value="HEPN_DZIP3"/>
    <property type="match status" value="1"/>
</dbReference>
<feature type="domain" description="DZIP3-like HEPN" evidence="1">
    <location>
        <begin position="174"/>
        <end position="292"/>
    </location>
</feature>
<dbReference type="InterPro" id="IPR041249">
    <property type="entry name" value="HEPN_DZIP3"/>
</dbReference>
<name>A0A8S3RRX5_MYTED</name>
<dbReference type="EMBL" id="CAJPWZ010001257">
    <property type="protein sequence ID" value="CAG2211253.1"/>
    <property type="molecule type" value="Genomic_DNA"/>
</dbReference>
<proteinExistence type="predicted"/>
<dbReference type="AlphaFoldDB" id="A0A8S3RRX5"/>
<reference evidence="2" key="1">
    <citation type="submission" date="2021-03" db="EMBL/GenBank/DDBJ databases">
        <authorList>
            <person name="Bekaert M."/>
        </authorList>
    </citation>
    <scope>NUCLEOTIDE SEQUENCE</scope>
</reference>
<organism evidence="2 3">
    <name type="scientific">Mytilus edulis</name>
    <name type="common">Blue mussel</name>
    <dbReference type="NCBI Taxonomy" id="6550"/>
    <lineage>
        <taxon>Eukaryota</taxon>
        <taxon>Metazoa</taxon>
        <taxon>Spiralia</taxon>
        <taxon>Lophotrochozoa</taxon>
        <taxon>Mollusca</taxon>
        <taxon>Bivalvia</taxon>
        <taxon>Autobranchia</taxon>
        <taxon>Pteriomorphia</taxon>
        <taxon>Mytilida</taxon>
        <taxon>Mytiloidea</taxon>
        <taxon>Mytilidae</taxon>
        <taxon>Mytilinae</taxon>
        <taxon>Mytilus</taxon>
    </lineage>
</organism>
<dbReference type="Proteomes" id="UP000683360">
    <property type="component" value="Unassembled WGS sequence"/>
</dbReference>
<gene>
    <name evidence="2" type="ORF">MEDL_25381</name>
</gene>
<accession>A0A8S3RRX5</accession>
<keyword evidence="3" id="KW-1185">Reference proteome</keyword>
<protein>
    <recommendedName>
        <fullName evidence="1">DZIP3-like HEPN domain-containing protein</fullName>
    </recommendedName>
</protein>
<sequence>MIVLAIVSMLNRSAVRMGQVVYNDKSSTDDRTCRCDYTKSYSFTKAPRNVCYCIPTEEDCSCYVKSCPENYTLSSVFKLKQNNTVPAIICIIVIIDYVDIEEWEIQLDKTVTQTSIMDNDKLNVEEIQSKEKVTQTSTFDGLTRDEVYLLRIIHLLFRVACPVVRIAFNHEIQPNQLRKTLDRNKALLAKLNNRTGKFINDFQWNLVFKGKTLKSEDFDIRLMIYLLQTLANIKVCDLYPLSTDTTTSAMLARIKYIRNETTQNLNGKLTEDQFNKYWDDIGQAVLKLASSHTFAVENDQEDMRLIGRLLSVSPININNRQLCTFIDIFEKYPAMILEKFISEYCMLKQVTIHDILREEKHRLYHKRLKTVSCCQCTTKLPIYSYSKCIHEKHWEALYAVTEFDNSYYCKCELKPCIECFVPKRMITLDIFVATTLILHIPNILKYFISRLCVTGFKNFLMNNKHTIYHCMKKNMCCECTNDSTGKILIHEAEWNTLYFKEDAIYCKTGSEYCCCQYAVRNLIKYSDVDDTLLSKIFNVAGPLIVLNKVGQDTFFYFLNWTDDDQPLQGVLIELLNIIEDKQLVRTIRSSILSKSSETITNQFDARKWISKHLKQQQATTDHQCQILVRAEDGLKVKSIDIPEDFPLPHVTKKFNDITPEENHFLLVFYGLTNIIYPVLKKVFDTKCPDPVLHKMRIEFSQANKQTPVKNYSDDDNRKKKRIYLTESQRRQLFPANSEF</sequence>
<evidence type="ECO:0000259" key="1">
    <source>
        <dbReference type="Pfam" id="PF18738"/>
    </source>
</evidence>
<comment type="caution">
    <text evidence="2">The sequence shown here is derived from an EMBL/GenBank/DDBJ whole genome shotgun (WGS) entry which is preliminary data.</text>
</comment>
<evidence type="ECO:0000313" key="2">
    <source>
        <dbReference type="EMBL" id="CAG2211253.1"/>
    </source>
</evidence>
<evidence type="ECO:0000313" key="3">
    <source>
        <dbReference type="Proteomes" id="UP000683360"/>
    </source>
</evidence>